<accession>A0AAW1VLM2</accession>
<dbReference type="EMBL" id="JBEDUW010000208">
    <property type="protein sequence ID" value="KAK9903834.1"/>
    <property type="molecule type" value="Genomic_DNA"/>
</dbReference>
<name>A0AAW1VLM2_RUBAR</name>
<organism evidence="1 2">
    <name type="scientific">Rubus argutus</name>
    <name type="common">Southern blackberry</name>
    <dbReference type="NCBI Taxonomy" id="59490"/>
    <lineage>
        <taxon>Eukaryota</taxon>
        <taxon>Viridiplantae</taxon>
        <taxon>Streptophyta</taxon>
        <taxon>Embryophyta</taxon>
        <taxon>Tracheophyta</taxon>
        <taxon>Spermatophyta</taxon>
        <taxon>Magnoliopsida</taxon>
        <taxon>eudicotyledons</taxon>
        <taxon>Gunneridae</taxon>
        <taxon>Pentapetalae</taxon>
        <taxon>rosids</taxon>
        <taxon>fabids</taxon>
        <taxon>Rosales</taxon>
        <taxon>Rosaceae</taxon>
        <taxon>Rosoideae</taxon>
        <taxon>Rosoideae incertae sedis</taxon>
        <taxon>Rubus</taxon>
    </lineage>
</organism>
<keyword evidence="2" id="KW-1185">Reference proteome</keyword>
<proteinExistence type="predicted"/>
<gene>
    <name evidence="1" type="ORF">M0R45_000941</name>
</gene>
<sequence>MTPLCIHTGLLEKERADIVITPVTAASASAIFYFGLGTGGAVQLAKLLHAKFIVPMRMGSWIAKGCLLELLSKELPDAQVLQPTPVYP</sequence>
<evidence type="ECO:0000313" key="1">
    <source>
        <dbReference type="EMBL" id="KAK9903834.1"/>
    </source>
</evidence>
<dbReference type="AlphaFoldDB" id="A0AAW1VLM2"/>
<comment type="caution">
    <text evidence="1">The sequence shown here is derived from an EMBL/GenBank/DDBJ whole genome shotgun (WGS) entry which is preliminary data.</text>
</comment>
<dbReference type="Proteomes" id="UP001457282">
    <property type="component" value="Unassembled WGS sequence"/>
</dbReference>
<dbReference type="PANTHER" id="PTHR36142:SF2">
    <property type="entry name" value="METALLO-HYDROLASE_OXIDOREDUCTASE SUPERFAMILY PROTEIN"/>
    <property type="match status" value="1"/>
</dbReference>
<protein>
    <submittedName>
        <fullName evidence="1">Uncharacterized protein</fullName>
    </submittedName>
</protein>
<reference evidence="1 2" key="1">
    <citation type="journal article" date="2023" name="G3 (Bethesda)">
        <title>A chromosome-length genome assembly and annotation of blackberry (Rubus argutus, cv. 'Hillquist').</title>
        <authorList>
            <person name="Bruna T."/>
            <person name="Aryal R."/>
            <person name="Dudchenko O."/>
            <person name="Sargent D.J."/>
            <person name="Mead D."/>
            <person name="Buti M."/>
            <person name="Cavallini A."/>
            <person name="Hytonen T."/>
            <person name="Andres J."/>
            <person name="Pham M."/>
            <person name="Weisz D."/>
            <person name="Mascagni F."/>
            <person name="Usai G."/>
            <person name="Natali L."/>
            <person name="Bassil N."/>
            <person name="Fernandez G.E."/>
            <person name="Lomsadze A."/>
            <person name="Armour M."/>
            <person name="Olukolu B."/>
            <person name="Poorten T."/>
            <person name="Britton C."/>
            <person name="Davik J."/>
            <person name="Ashrafi H."/>
            <person name="Aiden E.L."/>
            <person name="Borodovsky M."/>
            <person name="Worthington M."/>
        </authorList>
    </citation>
    <scope>NUCLEOTIDE SEQUENCE [LARGE SCALE GENOMIC DNA]</scope>
    <source>
        <strain evidence="1">PI 553951</strain>
    </source>
</reference>
<dbReference type="PANTHER" id="PTHR36142">
    <property type="entry name" value="METALLO-HYDROLASE/OXIDOREDUCTASE SUPERFAMILY PROTEIN"/>
    <property type="match status" value="1"/>
</dbReference>
<evidence type="ECO:0000313" key="2">
    <source>
        <dbReference type="Proteomes" id="UP001457282"/>
    </source>
</evidence>